<keyword evidence="1" id="KW-1133">Transmembrane helix</keyword>
<dbReference type="InterPro" id="IPR044702">
    <property type="entry name" value="AGP23/40"/>
</dbReference>
<reference evidence="2 3" key="1">
    <citation type="submission" date="2024-03" db="EMBL/GenBank/DDBJ databases">
        <authorList>
            <person name="Martinez-Hernandez J."/>
        </authorList>
    </citation>
    <scope>NUCLEOTIDE SEQUENCE [LARGE SCALE GENOMIC DNA]</scope>
</reference>
<gene>
    <name evidence="2" type="ORF">LLUT_LOCUS11877</name>
</gene>
<dbReference type="AlphaFoldDB" id="A0AAV1WNJ0"/>
<evidence type="ECO:0000313" key="3">
    <source>
        <dbReference type="Proteomes" id="UP001497480"/>
    </source>
</evidence>
<dbReference type="PANTHER" id="PTHR34672">
    <property type="entry name" value="POLLEN-SPECIFIC ARABINOGALACTA PROTEIN BAN102"/>
    <property type="match status" value="1"/>
</dbReference>
<dbReference type="EMBL" id="CAXHTB010000008">
    <property type="protein sequence ID" value="CAL0310817.1"/>
    <property type="molecule type" value="Genomic_DNA"/>
</dbReference>
<dbReference type="Proteomes" id="UP001497480">
    <property type="component" value="Unassembled WGS sequence"/>
</dbReference>
<dbReference type="PANTHER" id="PTHR34672:SF2">
    <property type="entry name" value="ARABINOGALACTAN PROTEIN 23"/>
    <property type="match status" value="1"/>
</dbReference>
<accession>A0AAV1WNJ0</accession>
<protein>
    <submittedName>
        <fullName evidence="2">Uncharacterized protein</fullName>
    </submittedName>
</protein>
<proteinExistence type="predicted"/>
<organism evidence="2 3">
    <name type="scientific">Lupinus luteus</name>
    <name type="common">European yellow lupine</name>
    <dbReference type="NCBI Taxonomy" id="3873"/>
    <lineage>
        <taxon>Eukaryota</taxon>
        <taxon>Viridiplantae</taxon>
        <taxon>Streptophyta</taxon>
        <taxon>Embryophyta</taxon>
        <taxon>Tracheophyta</taxon>
        <taxon>Spermatophyta</taxon>
        <taxon>Magnoliopsida</taxon>
        <taxon>eudicotyledons</taxon>
        <taxon>Gunneridae</taxon>
        <taxon>Pentapetalae</taxon>
        <taxon>rosids</taxon>
        <taxon>fabids</taxon>
        <taxon>Fabales</taxon>
        <taxon>Fabaceae</taxon>
        <taxon>Papilionoideae</taxon>
        <taxon>50 kb inversion clade</taxon>
        <taxon>genistoids sensu lato</taxon>
        <taxon>core genistoids</taxon>
        <taxon>Genisteae</taxon>
        <taxon>Lupinus</taxon>
    </lineage>
</organism>
<keyword evidence="1" id="KW-0472">Membrane</keyword>
<evidence type="ECO:0000313" key="2">
    <source>
        <dbReference type="EMBL" id="CAL0310817.1"/>
    </source>
</evidence>
<name>A0AAV1WNJ0_LUPLU</name>
<keyword evidence="3" id="KW-1185">Reference proteome</keyword>
<feature type="transmembrane region" description="Helical" evidence="1">
    <location>
        <begin position="38"/>
        <end position="58"/>
    </location>
</feature>
<keyword evidence="1" id="KW-0812">Transmembrane</keyword>
<sequence>MEMKKVACVVLFAAASISVAMPADDKHAHAPSPPGHKSDATALGSFIGAALLSFIAYLV</sequence>
<comment type="caution">
    <text evidence="2">The sequence shown here is derived from an EMBL/GenBank/DDBJ whole genome shotgun (WGS) entry which is preliminary data.</text>
</comment>
<evidence type="ECO:0000256" key="1">
    <source>
        <dbReference type="SAM" id="Phobius"/>
    </source>
</evidence>